<evidence type="ECO:0000313" key="9">
    <source>
        <dbReference type="Proteomes" id="UP000235786"/>
    </source>
</evidence>
<evidence type="ECO:0000256" key="2">
    <source>
        <dbReference type="ARBA" id="ARBA00022750"/>
    </source>
</evidence>
<evidence type="ECO:0000259" key="7">
    <source>
        <dbReference type="PROSITE" id="PS51767"/>
    </source>
</evidence>
<dbReference type="PROSITE" id="PS00141">
    <property type="entry name" value="ASP_PROTEASE"/>
    <property type="match status" value="1"/>
</dbReference>
<dbReference type="PANTHER" id="PTHR47966:SF65">
    <property type="entry name" value="ASPARTIC-TYPE ENDOPEPTIDASE"/>
    <property type="match status" value="1"/>
</dbReference>
<protein>
    <submittedName>
        <fullName evidence="8">Acid protease</fullName>
    </submittedName>
</protein>
<name>A0A2J6QXM5_HYAVF</name>
<feature type="chain" id="PRO_5014476244" evidence="6">
    <location>
        <begin position="20"/>
        <end position="487"/>
    </location>
</feature>
<sequence length="487" mass="50085">MKSATIVTAVWVLASGSDAALSLVKPRGFATPIESSLIRSATPKLLKRDTIGIDMGTIFQGFQYFINFTVGTPPQSVSATFDTGSANLILNSATSEFCTSANPSPCIGGAFNVNSSSTVKQVATDMISVYEVAGYEGNWYTDTVAFAGKSVGNFTMGVADTFSNGTTNTFGVSFVFPQAFTLGTTNPSPDNSLQQMVKAGLIPSSTYSIWMDRNSALGGTVLLGGVDTSKFTGQLQSYPIVPADAATDTYVRLDLNFSASVGGSKPITDNSSEFPAVGTLDTGNPNLLLPTNLVANIYSTFGVQPLTLPGGASFGVCACGLGNSTATLDISFPNLKISIPFSDLVIDPTDALYAGFNIPPSIRLPNGTCLFMVSPTRPGFGNIIGDNFLRYAYYVVDLDSHQIGLAASNPNPGKSNIMEIAAGASALPSATGAAASSTGTGTTTGSGGPSPTTTGQPSTTTKASAGNRLRGMEIGVMGGIVGLAFML</sequence>
<accession>A0A2J6QXM5</accession>
<dbReference type="Pfam" id="PF00026">
    <property type="entry name" value="Asp"/>
    <property type="match status" value="1"/>
</dbReference>
<feature type="domain" description="Peptidase A1" evidence="7">
    <location>
        <begin position="64"/>
        <end position="406"/>
    </location>
</feature>
<reference evidence="8 9" key="1">
    <citation type="submission" date="2016-04" db="EMBL/GenBank/DDBJ databases">
        <title>A degradative enzymes factory behind the ericoid mycorrhizal symbiosis.</title>
        <authorList>
            <consortium name="DOE Joint Genome Institute"/>
            <person name="Martino E."/>
            <person name="Morin E."/>
            <person name="Grelet G."/>
            <person name="Kuo A."/>
            <person name="Kohler A."/>
            <person name="Daghino S."/>
            <person name="Barry K."/>
            <person name="Choi C."/>
            <person name="Cichocki N."/>
            <person name="Clum A."/>
            <person name="Copeland A."/>
            <person name="Hainaut M."/>
            <person name="Haridas S."/>
            <person name="Labutti K."/>
            <person name="Lindquist E."/>
            <person name="Lipzen A."/>
            <person name="Khouja H.-R."/>
            <person name="Murat C."/>
            <person name="Ohm R."/>
            <person name="Olson A."/>
            <person name="Spatafora J."/>
            <person name="Veneault-Fourrey C."/>
            <person name="Henrissat B."/>
            <person name="Grigoriev I."/>
            <person name="Martin F."/>
            <person name="Perotto S."/>
        </authorList>
    </citation>
    <scope>NUCLEOTIDE SEQUENCE [LARGE SCALE GENOMIC DNA]</scope>
    <source>
        <strain evidence="8 9">F</strain>
    </source>
</reference>
<feature type="active site" evidence="3">
    <location>
        <position position="281"/>
    </location>
</feature>
<feature type="compositionally biased region" description="Low complexity" evidence="5">
    <location>
        <begin position="432"/>
        <end position="441"/>
    </location>
</feature>
<dbReference type="Gene3D" id="2.40.70.10">
    <property type="entry name" value="Acid Proteases"/>
    <property type="match status" value="2"/>
</dbReference>
<comment type="similarity">
    <text evidence="1 4">Belongs to the peptidase A1 family.</text>
</comment>
<keyword evidence="4 8" id="KW-0645">Protease</keyword>
<dbReference type="InterPro" id="IPR021109">
    <property type="entry name" value="Peptidase_aspartic_dom_sf"/>
</dbReference>
<keyword evidence="9" id="KW-1185">Reference proteome</keyword>
<keyword evidence="6" id="KW-0732">Signal</keyword>
<proteinExistence type="inferred from homology"/>
<dbReference type="PANTHER" id="PTHR47966">
    <property type="entry name" value="BETA-SITE APP-CLEAVING ENZYME, ISOFORM A-RELATED"/>
    <property type="match status" value="1"/>
</dbReference>
<dbReference type="PROSITE" id="PS51767">
    <property type="entry name" value="PEPTIDASE_A1"/>
    <property type="match status" value="1"/>
</dbReference>
<dbReference type="STRING" id="1149755.A0A2J6QXM5"/>
<evidence type="ECO:0000256" key="4">
    <source>
        <dbReference type="RuleBase" id="RU000454"/>
    </source>
</evidence>
<dbReference type="Proteomes" id="UP000235786">
    <property type="component" value="Unassembled WGS sequence"/>
</dbReference>
<dbReference type="EMBL" id="KZ613964">
    <property type="protein sequence ID" value="PMD31028.1"/>
    <property type="molecule type" value="Genomic_DNA"/>
</dbReference>
<evidence type="ECO:0000313" key="8">
    <source>
        <dbReference type="EMBL" id="PMD31028.1"/>
    </source>
</evidence>
<keyword evidence="2 4" id="KW-0064">Aspartyl protease</keyword>
<dbReference type="GO" id="GO:0006508">
    <property type="term" value="P:proteolysis"/>
    <property type="evidence" value="ECO:0007669"/>
    <property type="project" value="UniProtKB-KW"/>
</dbReference>
<organism evidence="8 9">
    <name type="scientific">Hyaloscypha variabilis (strain UAMH 11265 / GT02V1 / F)</name>
    <name type="common">Meliniomyces variabilis</name>
    <dbReference type="NCBI Taxonomy" id="1149755"/>
    <lineage>
        <taxon>Eukaryota</taxon>
        <taxon>Fungi</taxon>
        <taxon>Dikarya</taxon>
        <taxon>Ascomycota</taxon>
        <taxon>Pezizomycotina</taxon>
        <taxon>Leotiomycetes</taxon>
        <taxon>Helotiales</taxon>
        <taxon>Hyaloscyphaceae</taxon>
        <taxon>Hyaloscypha</taxon>
        <taxon>Hyaloscypha variabilis</taxon>
    </lineage>
</organism>
<evidence type="ECO:0000256" key="3">
    <source>
        <dbReference type="PIRSR" id="PIRSR601461-1"/>
    </source>
</evidence>
<feature type="compositionally biased region" description="Low complexity" evidence="5">
    <location>
        <begin position="449"/>
        <end position="464"/>
    </location>
</feature>
<evidence type="ECO:0000256" key="1">
    <source>
        <dbReference type="ARBA" id="ARBA00007447"/>
    </source>
</evidence>
<evidence type="ECO:0000256" key="5">
    <source>
        <dbReference type="SAM" id="MobiDB-lite"/>
    </source>
</evidence>
<feature type="region of interest" description="Disordered" evidence="5">
    <location>
        <begin position="432"/>
        <end position="467"/>
    </location>
</feature>
<dbReference type="SUPFAM" id="SSF50630">
    <property type="entry name" value="Acid proteases"/>
    <property type="match status" value="1"/>
</dbReference>
<feature type="signal peptide" evidence="6">
    <location>
        <begin position="1"/>
        <end position="19"/>
    </location>
</feature>
<dbReference type="InterPro" id="IPR001969">
    <property type="entry name" value="Aspartic_peptidase_AS"/>
</dbReference>
<dbReference type="InterPro" id="IPR001461">
    <property type="entry name" value="Aspartic_peptidase_A1"/>
</dbReference>
<evidence type="ECO:0000256" key="6">
    <source>
        <dbReference type="SAM" id="SignalP"/>
    </source>
</evidence>
<keyword evidence="4" id="KW-0378">Hydrolase</keyword>
<dbReference type="InterPro" id="IPR033121">
    <property type="entry name" value="PEPTIDASE_A1"/>
</dbReference>
<dbReference type="PRINTS" id="PR00792">
    <property type="entry name" value="PEPSIN"/>
</dbReference>
<gene>
    <name evidence="8" type="ORF">L207DRAFT_573117</name>
</gene>
<dbReference type="GO" id="GO:0004190">
    <property type="term" value="F:aspartic-type endopeptidase activity"/>
    <property type="evidence" value="ECO:0007669"/>
    <property type="project" value="UniProtKB-KW"/>
</dbReference>
<dbReference type="AlphaFoldDB" id="A0A2J6QXM5"/>
<dbReference type="OrthoDB" id="771136at2759"/>
<feature type="active site" evidence="3">
    <location>
        <position position="82"/>
    </location>
</feature>